<feature type="transmembrane region" description="Helical" evidence="11">
    <location>
        <begin position="97"/>
        <end position="122"/>
    </location>
</feature>
<reference evidence="14 15" key="2">
    <citation type="journal article" date="2016" name="Int. J. Syst. Evol. Microbiol.">
        <title>Bacillus gobiensis sp. nov., isolated from a soil sample.</title>
        <authorList>
            <person name="Liu B."/>
            <person name="Liu G.H."/>
            <person name="Cetin S."/>
            <person name="Schumann P."/>
            <person name="Pan Z.Z."/>
            <person name="Chen Q.Q."/>
        </authorList>
    </citation>
    <scope>NUCLEOTIDE SEQUENCE [LARGE SCALE GENOMIC DNA]</scope>
    <source>
        <strain evidence="14 15">FJAT-4402</strain>
    </source>
</reference>
<evidence type="ECO:0000256" key="3">
    <source>
        <dbReference type="ARBA" id="ARBA00022475"/>
    </source>
</evidence>
<dbReference type="PROSITE" id="PS51371">
    <property type="entry name" value="CBS"/>
    <property type="match status" value="2"/>
</dbReference>
<comment type="subcellular location">
    <subcellularLocation>
        <location evidence="1">Cell membrane</location>
        <topology evidence="1">Multi-pass membrane protein</topology>
    </subcellularLocation>
</comment>
<dbReference type="Gene3D" id="3.10.580.10">
    <property type="entry name" value="CBS-domain"/>
    <property type="match status" value="1"/>
</dbReference>
<dbReference type="EMBL" id="CP012600">
    <property type="protein sequence ID" value="ALC83756.1"/>
    <property type="molecule type" value="Genomic_DNA"/>
</dbReference>
<sequence length="430" mass="48719">MVIIKLILLIILIALTGFFVAMEFSIVKARKSRIDQFVAQRAKGALTAKHVISHIDEFLSACQLGITMTALGLGWLGEPTVVSLLQPLFLKAGLNEAITHLVSFAIAFSLVTFLNVVVGELAPKSAAIQKAEQITMLFAKPLIWFYKILFPFIWLLNQSARLITRFFGLKLTSESELAYSEEELRHLLSESYQSGEINKRELQYVNNIFKFDNRLAKEIMVPRNEMICISIDDPLNDMKKFINDTHFTRYPLIKGDKDTVLGVINIKEMMFALLSGDPPDKKHLEPYIHSVIQVIETIPVYDLLIQMQKARTPMAILFDEYGGTSGLVTIEDILEEIVGEIQDEFDEDEISDIRKLKDDHYILNAKLLINEVNELLGIDLSNENVDTIGGWILSQRIDAKPGTEIRDEGYIFKVKDIENHHILLVEVKAA</sequence>
<evidence type="ECO:0000259" key="13">
    <source>
        <dbReference type="PROSITE" id="PS51846"/>
    </source>
</evidence>
<reference evidence="15" key="1">
    <citation type="submission" date="2015-08" db="EMBL/GenBank/DDBJ databases">
        <title>Genome sequencing project for genomic taxonomy and phylogenomics of Bacillus-like bacteria.</title>
        <authorList>
            <person name="Liu B."/>
            <person name="Wang J."/>
            <person name="Zhu Y."/>
            <person name="Liu G."/>
            <person name="Chen Q."/>
            <person name="Chen Z."/>
            <person name="Lan J."/>
            <person name="Che J."/>
            <person name="Ge C."/>
            <person name="Shi H."/>
            <person name="Pan Z."/>
            <person name="Liu X."/>
        </authorList>
    </citation>
    <scope>NUCLEOTIDE SEQUENCE [LARGE SCALE GENOMIC DNA]</scope>
    <source>
        <strain evidence="15">FJAT-4402</strain>
    </source>
</reference>
<dbReference type="InterPro" id="IPR046342">
    <property type="entry name" value="CBS_dom_sf"/>
</dbReference>
<evidence type="ECO:0000256" key="1">
    <source>
        <dbReference type="ARBA" id="ARBA00004651"/>
    </source>
</evidence>
<dbReference type="SUPFAM" id="SSF54631">
    <property type="entry name" value="CBS-domain pair"/>
    <property type="match status" value="1"/>
</dbReference>
<evidence type="ECO:0000256" key="5">
    <source>
        <dbReference type="ARBA" id="ARBA00022737"/>
    </source>
</evidence>
<keyword evidence="6 10" id="KW-1133">Transmembrane helix</keyword>
<feature type="transmembrane region" description="Helical" evidence="11">
    <location>
        <begin position="58"/>
        <end position="77"/>
    </location>
</feature>
<dbReference type="AlphaFoldDB" id="A0A0M3RAT4"/>
<evidence type="ECO:0000313" key="14">
    <source>
        <dbReference type="EMBL" id="ALC83756.1"/>
    </source>
</evidence>
<keyword evidence="15" id="KW-1185">Reference proteome</keyword>
<evidence type="ECO:0000256" key="8">
    <source>
        <dbReference type="ARBA" id="ARBA00023136"/>
    </source>
</evidence>
<dbReference type="Pfam" id="PF00571">
    <property type="entry name" value="CBS"/>
    <property type="match status" value="2"/>
</dbReference>
<dbReference type="GO" id="GO:0050660">
    <property type="term" value="F:flavin adenine dinucleotide binding"/>
    <property type="evidence" value="ECO:0007669"/>
    <property type="project" value="InterPro"/>
</dbReference>
<feature type="domain" description="CNNM transmembrane" evidence="13">
    <location>
        <begin position="1"/>
        <end position="201"/>
    </location>
</feature>
<dbReference type="FunFam" id="3.10.580.10:FF:000002">
    <property type="entry name" value="Magnesium/cobalt efflux protein CorC"/>
    <property type="match status" value="1"/>
</dbReference>
<comment type="similarity">
    <text evidence="2">Belongs to the UPF0053 family.</text>
</comment>
<dbReference type="PANTHER" id="PTHR43099">
    <property type="entry name" value="UPF0053 PROTEIN YRKA"/>
    <property type="match status" value="1"/>
</dbReference>
<dbReference type="InterPro" id="IPR016169">
    <property type="entry name" value="FAD-bd_PCMH_sub2"/>
</dbReference>
<dbReference type="InterPro" id="IPR000644">
    <property type="entry name" value="CBS_dom"/>
</dbReference>
<evidence type="ECO:0000256" key="9">
    <source>
        <dbReference type="PROSITE-ProRule" id="PRU00703"/>
    </source>
</evidence>
<dbReference type="OrthoDB" id="9798188at2"/>
<feature type="transmembrane region" description="Helical" evidence="11">
    <location>
        <begin position="6"/>
        <end position="27"/>
    </location>
</feature>
<dbReference type="PANTHER" id="PTHR43099:SF2">
    <property type="entry name" value="UPF0053 PROTEIN YRKA"/>
    <property type="match status" value="1"/>
</dbReference>
<keyword evidence="7 9" id="KW-0129">CBS domain</keyword>
<evidence type="ECO:0000256" key="6">
    <source>
        <dbReference type="ARBA" id="ARBA00022989"/>
    </source>
</evidence>
<dbReference type="CDD" id="cd04590">
    <property type="entry name" value="CBS_pair_CorC_HlyC_assoc"/>
    <property type="match status" value="1"/>
</dbReference>
<dbReference type="InterPro" id="IPR005170">
    <property type="entry name" value="Transptr-assoc_dom"/>
</dbReference>
<dbReference type="RefSeq" id="WP_053605627.1">
    <property type="nucleotide sequence ID" value="NZ_CP012600.1"/>
</dbReference>
<keyword evidence="5" id="KW-0677">Repeat</keyword>
<accession>A0A0M3RAT4</accession>
<proteinExistence type="inferred from homology"/>
<evidence type="ECO:0000256" key="11">
    <source>
        <dbReference type="SAM" id="Phobius"/>
    </source>
</evidence>
<dbReference type="SMART" id="SM01091">
    <property type="entry name" value="CorC_HlyC"/>
    <property type="match status" value="1"/>
</dbReference>
<protein>
    <recommendedName>
        <fullName evidence="16">Transporter associated domain protein</fullName>
    </recommendedName>
</protein>
<dbReference type="Pfam" id="PF01595">
    <property type="entry name" value="CNNM"/>
    <property type="match status" value="1"/>
</dbReference>
<evidence type="ECO:0000256" key="10">
    <source>
        <dbReference type="PROSITE-ProRule" id="PRU01193"/>
    </source>
</evidence>
<dbReference type="InterPro" id="IPR044751">
    <property type="entry name" value="Ion_transp-like_CBS"/>
</dbReference>
<dbReference type="InterPro" id="IPR002550">
    <property type="entry name" value="CNNM"/>
</dbReference>
<evidence type="ECO:0008006" key="16">
    <source>
        <dbReference type="Google" id="ProtNLM"/>
    </source>
</evidence>
<name>A0A0M3RAT4_9BACI</name>
<evidence type="ECO:0000313" key="15">
    <source>
        <dbReference type="Proteomes" id="UP000067625"/>
    </source>
</evidence>
<dbReference type="STRING" id="1441095.AM592_21215"/>
<dbReference type="Gene3D" id="3.30.465.10">
    <property type="match status" value="1"/>
</dbReference>
<dbReference type="Pfam" id="PF03471">
    <property type="entry name" value="CorC_HlyC"/>
    <property type="match status" value="1"/>
</dbReference>
<keyword evidence="4 10" id="KW-0812">Transmembrane</keyword>
<gene>
    <name evidence="14" type="ORF">AM592_21215</name>
</gene>
<dbReference type="InterPro" id="IPR051676">
    <property type="entry name" value="UPF0053_domain"/>
</dbReference>
<evidence type="ECO:0000256" key="7">
    <source>
        <dbReference type="ARBA" id="ARBA00023122"/>
    </source>
</evidence>
<dbReference type="PATRIC" id="fig|1441095.3.peg.4698"/>
<keyword evidence="3" id="KW-1003">Cell membrane</keyword>
<feature type="transmembrane region" description="Helical" evidence="11">
    <location>
        <begin position="134"/>
        <end position="156"/>
    </location>
</feature>
<dbReference type="Proteomes" id="UP000067625">
    <property type="component" value="Chromosome"/>
</dbReference>
<evidence type="ECO:0000256" key="4">
    <source>
        <dbReference type="ARBA" id="ARBA00022692"/>
    </source>
</evidence>
<evidence type="ECO:0000259" key="12">
    <source>
        <dbReference type="PROSITE" id="PS51371"/>
    </source>
</evidence>
<dbReference type="PROSITE" id="PS51846">
    <property type="entry name" value="CNNM"/>
    <property type="match status" value="1"/>
</dbReference>
<keyword evidence="8 10" id="KW-0472">Membrane</keyword>
<feature type="domain" description="CBS" evidence="12">
    <location>
        <begin position="220"/>
        <end position="279"/>
    </location>
</feature>
<dbReference type="InterPro" id="IPR036318">
    <property type="entry name" value="FAD-bd_PCMH-like_sf"/>
</dbReference>
<dbReference type="GO" id="GO:0005886">
    <property type="term" value="C:plasma membrane"/>
    <property type="evidence" value="ECO:0007669"/>
    <property type="project" value="UniProtKB-SubCell"/>
</dbReference>
<organism evidence="14 15">
    <name type="scientific">Bacillus gobiensis</name>
    <dbReference type="NCBI Taxonomy" id="1441095"/>
    <lineage>
        <taxon>Bacteria</taxon>
        <taxon>Bacillati</taxon>
        <taxon>Bacillota</taxon>
        <taxon>Bacilli</taxon>
        <taxon>Bacillales</taxon>
        <taxon>Bacillaceae</taxon>
        <taxon>Bacillus</taxon>
    </lineage>
</organism>
<dbReference type="SUPFAM" id="SSF56176">
    <property type="entry name" value="FAD-binding/transporter-associated domain-like"/>
    <property type="match status" value="1"/>
</dbReference>
<evidence type="ECO:0000256" key="2">
    <source>
        <dbReference type="ARBA" id="ARBA00006337"/>
    </source>
</evidence>
<feature type="domain" description="CBS" evidence="12">
    <location>
        <begin position="287"/>
        <end position="344"/>
    </location>
</feature>